<dbReference type="InterPro" id="IPR036396">
    <property type="entry name" value="Cyt_P450_sf"/>
</dbReference>
<dbReference type="STRING" id="35570.A0A1I8NLM4"/>
<dbReference type="Pfam" id="PF00067">
    <property type="entry name" value="p450"/>
    <property type="match status" value="1"/>
</dbReference>
<dbReference type="Gene3D" id="1.10.630.10">
    <property type="entry name" value="Cytochrome P450"/>
    <property type="match status" value="1"/>
</dbReference>
<accession>A0A1I8NLM4</accession>
<keyword evidence="10" id="KW-1133">Transmembrane helix</keyword>
<evidence type="ECO:0000256" key="8">
    <source>
        <dbReference type="PIRSR" id="PIRSR602401-1"/>
    </source>
</evidence>
<dbReference type="InterPro" id="IPR017972">
    <property type="entry name" value="Cyt_P450_CS"/>
</dbReference>
<dbReference type="Proteomes" id="UP000095300">
    <property type="component" value="Unassembled WGS sequence"/>
</dbReference>
<dbReference type="PANTHER" id="PTHR24291">
    <property type="entry name" value="CYTOCHROME P450 FAMILY 4"/>
    <property type="match status" value="1"/>
</dbReference>
<keyword evidence="5 9" id="KW-0560">Oxidoreductase</keyword>
<keyword evidence="4 8" id="KW-0479">Metal-binding</keyword>
<keyword evidence="6 8" id="KW-0408">Iron</keyword>
<feature type="transmembrane region" description="Helical" evidence="10">
    <location>
        <begin position="20"/>
        <end position="40"/>
    </location>
</feature>
<evidence type="ECO:0000256" key="4">
    <source>
        <dbReference type="ARBA" id="ARBA00022723"/>
    </source>
</evidence>
<sequence>MSVETLQDSVQPTMTGAEGSSTMVSVLFGLGVIAILYEYYRRNTREYKMMDNIPTPKQLPLIGNGHLAFGQSNHEILKMVSSIFDELGETIRVTLGHMNVVFLTNPSDIELILSGQKHLEKSVEYRYFRPWFGNGLLISNGHHWRHHRKMIAPTFHQSILKSFIPTFVKHSKAVVGRLGETVGKEFDCHKYMSETTVDILLTTAMGCKLQPETEKSAEYAQAVMDMCDIIHNRQLKLFYRLDSTYNFTKLRERDNQLMNVILSMTRKVVEDRKKNFNAEERAIIDRDEKTKGAQEKKSGLRDDLDEIDENDVGEKKRLALLDAMMEMEKNPEIKWTDKDVMDEVNTIMFEGHDTTASGSSFALCLLGIHKDVQQRVFEEQQTIFGDNLNRDCTFADTLQMSYLERVICETLRLYPPVPLIARKVEEDVKLKSGPYTVAKGTTVVLLQYLVHRRPDLYPDPEKFNPDNFLPERTAGRHYYGFIPFSAGPRSCVGRKFAMLQLKVLLSTIIRNYRVSSSRTQKDFQLQGDIILKMANGFNICLERRATVKA</sequence>
<keyword evidence="12" id="KW-1185">Reference proteome</keyword>
<evidence type="ECO:0000256" key="7">
    <source>
        <dbReference type="ARBA" id="ARBA00023033"/>
    </source>
</evidence>
<evidence type="ECO:0000256" key="1">
    <source>
        <dbReference type="ARBA" id="ARBA00001971"/>
    </source>
</evidence>
<dbReference type="PRINTS" id="PR00385">
    <property type="entry name" value="P450"/>
</dbReference>
<keyword evidence="10" id="KW-0472">Membrane</keyword>
<comment type="cofactor">
    <cofactor evidence="1 8">
        <name>heme</name>
        <dbReference type="ChEBI" id="CHEBI:30413"/>
    </cofactor>
</comment>
<keyword evidence="7 9" id="KW-0503">Monooxygenase</keyword>
<evidence type="ECO:0000256" key="2">
    <source>
        <dbReference type="ARBA" id="ARBA00010617"/>
    </source>
</evidence>
<dbReference type="OrthoDB" id="1470350at2759"/>
<dbReference type="PANTHER" id="PTHR24291:SF106">
    <property type="entry name" value="CYTOCHROME P450 4G1-RELATED"/>
    <property type="match status" value="1"/>
</dbReference>
<dbReference type="KEGG" id="scac:106087019"/>
<name>A0A1I8NLM4_STOCA</name>
<gene>
    <name evidence="11" type="primary">106087019</name>
</gene>
<keyword evidence="10" id="KW-0812">Transmembrane</keyword>
<organism evidence="11 12">
    <name type="scientific">Stomoxys calcitrans</name>
    <name type="common">Stable fly</name>
    <name type="synonym">Conops calcitrans</name>
    <dbReference type="NCBI Taxonomy" id="35570"/>
    <lineage>
        <taxon>Eukaryota</taxon>
        <taxon>Metazoa</taxon>
        <taxon>Ecdysozoa</taxon>
        <taxon>Arthropoda</taxon>
        <taxon>Hexapoda</taxon>
        <taxon>Insecta</taxon>
        <taxon>Pterygota</taxon>
        <taxon>Neoptera</taxon>
        <taxon>Endopterygota</taxon>
        <taxon>Diptera</taxon>
        <taxon>Brachycera</taxon>
        <taxon>Muscomorpha</taxon>
        <taxon>Muscoidea</taxon>
        <taxon>Muscidae</taxon>
        <taxon>Stomoxys</taxon>
    </lineage>
</organism>
<dbReference type="InterPro" id="IPR001128">
    <property type="entry name" value="Cyt_P450"/>
</dbReference>
<dbReference type="PRINTS" id="PR00463">
    <property type="entry name" value="EP450I"/>
</dbReference>
<dbReference type="EnsemblMetazoa" id="SCAU000073-RA">
    <property type="protein sequence ID" value="SCAU000073-PA"/>
    <property type="gene ID" value="SCAU000073"/>
</dbReference>
<evidence type="ECO:0000256" key="10">
    <source>
        <dbReference type="SAM" id="Phobius"/>
    </source>
</evidence>
<dbReference type="GO" id="GO:0004497">
    <property type="term" value="F:monooxygenase activity"/>
    <property type="evidence" value="ECO:0007669"/>
    <property type="project" value="UniProtKB-KW"/>
</dbReference>
<dbReference type="GO" id="GO:0005506">
    <property type="term" value="F:iron ion binding"/>
    <property type="evidence" value="ECO:0007669"/>
    <property type="project" value="InterPro"/>
</dbReference>
<evidence type="ECO:0000256" key="5">
    <source>
        <dbReference type="ARBA" id="ARBA00023002"/>
    </source>
</evidence>
<dbReference type="AlphaFoldDB" id="A0A1I8NLM4"/>
<evidence type="ECO:0000313" key="11">
    <source>
        <dbReference type="EnsemblMetazoa" id="SCAU000073-PA"/>
    </source>
</evidence>
<feature type="binding site" description="axial binding residue" evidence="8">
    <location>
        <position position="491"/>
    </location>
    <ligand>
        <name>heme</name>
        <dbReference type="ChEBI" id="CHEBI:30413"/>
    </ligand>
    <ligandPart>
        <name>Fe</name>
        <dbReference type="ChEBI" id="CHEBI:18248"/>
    </ligandPart>
</feature>
<evidence type="ECO:0000256" key="3">
    <source>
        <dbReference type="ARBA" id="ARBA00022617"/>
    </source>
</evidence>
<dbReference type="GO" id="GO:0020037">
    <property type="term" value="F:heme binding"/>
    <property type="evidence" value="ECO:0007669"/>
    <property type="project" value="InterPro"/>
</dbReference>
<dbReference type="InterPro" id="IPR050196">
    <property type="entry name" value="Cytochrome_P450_Monoox"/>
</dbReference>
<evidence type="ECO:0000313" key="12">
    <source>
        <dbReference type="Proteomes" id="UP000095300"/>
    </source>
</evidence>
<evidence type="ECO:0008006" key="13">
    <source>
        <dbReference type="Google" id="ProtNLM"/>
    </source>
</evidence>
<dbReference type="GO" id="GO:0016705">
    <property type="term" value="F:oxidoreductase activity, acting on paired donors, with incorporation or reduction of molecular oxygen"/>
    <property type="evidence" value="ECO:0007669"/>
    <property type="project" value="InterPro"/>
</dbReference>
<comment type="similarity">
    <text evidence="2 9">Belongs to the cytochrome P450 family.</text>
</comment>
<evidence type="ECO:0000256" key="9">
    <source>
        <dbReference type="RuleBase" id="RU000461"/>
    </source>
</evidence>
<reference evidence="11" key="1">
    <citation type="submission" date="2020-05" db="UniProtKB">
        <authorList>
            <consortium name="EnsemblMetazoa"/>
        </authorList>
    </citation>
    <scope>IDENTIFICATION</scope>
    <source>
        <strain evidence="11">USDA</strain>
    </source>
</reference>
<evidence type="ECO:0000256" key="6">
    <source>
        <dbReference type="ARBA" id="ARBA00023004"/>
    </source>
</evidence>
<dbReference type="PROSITE" id="PS00086">
    <property type="entry name" value="CYTOCHROME_P450"/>
    <property type="match status" value="1"/>
</dbReference>
<protein>
    <recommendedName>
        <fullName evidence="13">Cytochrome P450</fullName>
    </recommendedName>
</protein>
<proteinExistence type="inferred from homology"/>
<dbReference type="SUPFAM" id="SSF48264">
    <property type="entry name" value="Cytochrome P450"/>
    <property type="match status" value="1"/>
</dbReference>
<dbReference type="CDD" id="cd20628">
    <property type="entry name" value="CYP4"/>
    <property type="match status" value="1"/>
</dbReference>
<dbReference type="InterPro" id="IPR002401">
    <property type="entry name" value="Cyt_P450_E_grp-I"/>
</dbReference>
<dbReference type="VEuPathDB" id="VectorBase:SCAU000073"/>
<keyword evidence="3 8" id="KW-0349">Heme</keyword>